<gene>
    <name evidence="3" type="ORF">BQ4739_LOCUS14646</name>
</gene>
<feature type="transmembrane region" description="Helical" evidence="2">
    <location>
        <begin position="209"/>
        <end position="231"/>
    </location>
</feature>
<name>A0A383WCD6_TETOB</name>
<keyword evidence="2" id="KW-1133">Transmembrane helix</keyword>
<dbReference type="Proteomes" id="UP000256970">
    <property type="component" value="Unassembled WGS sequence"/>
</dbReference>
<keyword evidence="2" id="KW-0812">Transmembrane</keyword>
<reference evidence="3 4" key="1">
    <citation type="submission" date="2016-10" db="EMBL/GenBank/DDBJ databases">
        <authorList>
            <person name="Cai Z."/>
        </authorList>
    </citation>
    <scope>NUCLEOTIDE SEQUENCE [LARGE SCALE GENOMIC DNA]</scope>
</reference>
<evidence type="ECO:0000256" key="2">
    <source>
        <dbReference type="SAM" id="Phobius"/>
    </source>
</evidence>
<feature type="transmembrane region" description="Helical" evidence="2">
    <location>
        <begin position="168"/>
        <end position="189"/>
    </location>
</feature>
<feature type="compositionally biased region" description="Polar residues" evidence="1">
    <location>
        <begin position="423"/>
        <end position="455"/>
    </location>
</feature>
<evidence type="ECO:0000256" key="1">
    <source>
        <dbReference type="SAM" id="MobiDB-lite"/>
    </source>
</evidence>
<accession>A0A383WCD6</accession>
<protein>
    <submittedName>
        <fullName evidence="3">Uncharacterized protein</fullName>
    </submittedName>
</protein>
<keyword evidence="4" id="KW-1185">Reference proteome</keyword>
<organism evidence="3 4">
    <name type="scientific">Tetradesmus obliquus</name>
    <name type="common">Green alga</name>
    <name type="synonym">Acutodesmus obliquus</name>
    <dbReference type="NCBI Taxonomy" id="3088"/>
    <lineage>
        <taxon>Eukaryota</taxon>
        <taxon>Viridiplantae</taxon>
        <taxon>Chlorophyta</taxon>
        <taxon>core chlorophytes</taxon>
        <taxon>Chlorophyceae</taxon>
        <taxon>CS clade</taxon>
        <taxon>Sphaeropleales</taxon>
        <taxon>Scenedesmaceae</taxon>
        <taxon>Tetradesmus</taxon>
    </lineage>
</organism>
<dbReference type="EMBL" id="FNXT01001213">
    <property type="protein sequence ID" value="SZX74366.1"/>
    <property type="molecule type" value="Genomic_DNA"/>
</dbReference>
<evidence type="ECO:0000313" key="4">
    <source>
        <dbReference type="Proteomes" id="UP000256970"/>
    </source>
</evidence>
<keyword evidence="2" id="KW-0472">Membrane</keyword>
<sequence length="569" mass="61471">MIVRQLRQLLGQNQALRQREQVLMEAVQEQGDNLHYVALAAFQQEEAAQLECCCDLQEGPCCCGAGDMAAITASLLGDLQVYQLMQLVGGSAAAAGAAEPNTTQWMRSAITPERVSDIRSASAEDIAGQLRELTMRLSHLLTLDPRKAALMGSSLEDEVFKYGEMGMLLHVAAGALLLLHVLYLCYMTALMGSSLEDEVFKYGEMGMLLHVAAGALLLLHLLYICCITALLGSSLEDEVFKYGEMGMLLHVAADRSNLELGVLNLETLERQEPPPGFWEDVLEGIQLRPDQEATLCLGFQQYVTKSTPLIQQMQDLVKRMQQLTGAPEAQGTAAQELALPVQQVVQAMLVDEPAAAAAVGAAASAGAAAGGQQRQKTQPPQQQQQQQSSMPSPPQRQQQQQCSRDVSEPVRLAGKCDIQGSASTKCDIQGSANTTKCDIQGSANTTNGRTPSSSVGPACLPPACGGSASSGSSSGSSTQQQQQQQQAWNEPTSTLQTMESSTELEDIMGQLLNRVMKLREMHRTVTFLWLNTLDPKQNAVSVVRSWPYWSRPLSMTSILARNKGVECEA</sequence>
<proteinExistence type="predicted"/>
<feature type="compositionally biased region" description="Low complexity" evidence="1">
    <location>
        <begin position="368"/>
        <end position="401"/>
    </location>
</feature>
<dbReference type="AlphaFoldDB" id="A0A383WCD6"/>
<feature type="region of interest" description="Disordered" evidence="1">
    <location>
        <begin position="423"/>
        <end position="494"/>
    </location>
</feature>
<evidence type="ECO:0000313" key="3">
    <source>
        <dbReference type="EMBL" id="SZX74366.1"/>
    </source>
</evidence>
<feature type="region of interest" description="Disordered" evidence="1">
    <location>
        <begin position="368"/>
        <end position="406"/>
    </location>
</feature>
<feature type="compositionally biased region" description="Low complexity" evidence="1">
    <location>
        <begin position="465"/>
        <end position="486"/>
    </location>
</feature>